<reference evidence="2 3" key="1">
    <citation type="submission" date="2022-01" db="EMBL/GenBank/DDBJ databases">
        <title>Maritalea mediterranea sp. nov., isolated from marine plastic residues from the Malva-rosa beach (Valencia, Spain).</title>
        <authorList>
            <person name="Vidal-Verdu A."/>
            <person name="Molina-Menor E."/>
            <person name="Pascual J."/>
            <person name="Pereto J."/>
            <person name="Porcar M."/>
        </authorList>
    </citation>
    <scope>NUCLEOTIDE SEQUENCE [LARGE SCALE GENOMIC DNA]</scope>
    <source>
        <strain evidence="2 3">P4.10X</strain>
    </source>
</reference>
<dbReference type="EMBL" id="JAKGTI010000002">
    <property type="protein sequence ID" value="MCF4098994.1"/>
    <property type="molecule type" value="Genomic_DNA"/>
</dbReference>
<sequence>MPLKPSFSTQRLHVAPWPATRGTYGRQQLVTELRSILTANVLKFLPEPLQFQDSQSTIEDWIDARNAESDVLSVRTLEDKALVGLLILAQFESPDISLEVHLGYLFGETAWGKGYATELITGLVAWFRAQGTPAHLWGGVETANPASAKVLRKAGLQSDPTHSNDETEMFKLVI</sequence>
<dbReference type="PROSITE" id="PS51186">
    <property type="entry name" value="GNAT"/>
    <property type="match status" value="1"/>
</dbReference>
<dbReference type="SUPFAM" id="SSF55729">
    <property type="entry name" value="Acyl-CoA N-acyltransferases (Nat)"/>
    <property type="match status" value="1"/>
</dbReference>
<name>A0ABS9E9W4_9HYPH</name>
<protein>
    <submittedName>
        <fullName evidence="2">GNAT family N-acetyltransferase</fullName>
    </submittedName>
</protein>
<organism evidence="2 3">
    <name type="scientific">Maritalea mediterranea</name>
    <dbReference type="NCBI Taxonomy" id="2909667"/>
    <lineage>
        <taxon>Bacteria</taxon>
        <taxon>Pseudomonadati</taxon>
        <taxon>Pseudomonadota</taxon>
        <taxon>Alphaproteobacteria</taxon>
        <taxon>Hyphomicrobiales</taxon>
        <taxon>Devosiaceae</taxon>
        <taxon>Maritalea</taxon>
    </lineage>
</organism>
<comment type="caution">
    <text evidence="2">The sequence shown here is derived from an EMBL/GenBank/DDBJ whole genome shotgun (WGS) entry which is preliminary data.</text>
</comment>
<dbReference type="RefSeq" id="WP_236114555.1">
    <property type="nucleotide sequence ID" value="NZ_JAKGTI010000002.1"/>
</dbReference>
<accession>A0ABS9E9W4</accession>
<gene>
    <name evidence="2" type="ORF">L1I42_10900</name>
</gene>
<dbReference type="PANTHER" id="PTHR43792">
    <property type="entry name" value="GNAT FAMILY, PUTATIVE (AFU_ORTHOLOGUE AFUA_3G00765)-RELATED-RELATED"/>
    <property type="match status" value="1"/>
</dbReference>
<dbReference type="InterPro" id="IPR016181">
    <property type="entry name" value="Acyl_CoA_acyltransferase"/>
</dbReference>
<dbReference type="InterPro" id="IPR000182">
    <property type="entry name" value="GNAT_dom"/>
</dbReference>
<dbReference type="Pfam" id="PF13302">
    <property type="entry name" value="Acetyltransf_3"/>
    <property type="match status" value="1"/>
</dbReference>
<evidence type="ECO:0000313" key="3">
    <source>
        <dbReference type="Proteomes" id="UP001201217"/>
    </source>
</evidence>
<dbReference type="InterPro" id="IPR051531">
    <property type="entry name" value="N-acetyltransferase"/>
</dbReference>
<feature type="domain" description="N-acetyltransferase" evidence="1">
    <location>
        <begin position="28"/>
        <end position="174"/>
    </location>
</feature>
<dbReference type="Gene3D" id="3.40.630.30">
    <property type="match status" value="1"/>
</dbReference>
<evidence type="ECO:0000259" key="1">
    <source>
        <dbReference type="PROSITE" id="PS51186"/>
    </source>
</evidence>
<dbReference type="Proteomes" id="UP001201217">
    <property type="component" value="Unassembled WGS sequence"/>
</dbReference>
<keyword evidence="3" id="KW-1185">Reference proteome</keyword>
<proteinExistence type="predicted"/>
<evidence type="ECO:0000313" key="2">
    <source>
        <dbReference type="EMBL" id="MCF4098994.1"/>
    </source>
</evidence>